<feature type="compositionally biased region" description="Acidic residues" evidence="1">
    <location>
        <begin position="92"/>
        <end position="103"/>
    </location>
</feature>
<evidence type="ECO:0000256" key="1">
    <source>
        <dbReference type="SAM" id="MobiDB-lite"/>
    </source>
</evidence>
<gene>
    <name evidence="2" type="ORF">L917_11186</name>
</gene>
<protein>
    <submittedName>
        <fullName evidence="2">Uncharacterized protein</fullName>
    </submittedName>
</protein>
<dbReference type="EMBL" id="KI680419">
    <property type="protein sequence ID" value="ETL89982.1"/>
    <property type="molecule type" value="Genomic_DNA"/>
</dbReference>
<feature type="compositionally biased region" description="Acidic residues" evidence="1">
    <location>
        <begin position="131"/>
        <end position="145"/>
    </location>
</feature>
<sequence length="185" mass="20559">MKTMSQESELLLLLVRTQEMVVSTTLRVLSCSKTKIHDAAYAVPFDDFSQGTVTRAFDLSQHALDETDQKVVVGAFQRLLSEAESEPHAGASEDEGESEEDDPNMIAEGVHSNQEDVNMMKAGEDCDAYENLDSSANEEEDDFDDDVVHPHEYLDGTGGYCTSSPVRGRFELERPDHHRAFATIQ</sequence>
<feature type="region of interest" description="Disordered" evidence="1">
    <location>
        <begin position="131"/>
        <end position="160"/>
    </location>
</feature>
<dbReference type="Proteomes" id="UP000054423">
    <property type="component" value="Unassembled WGS sequence"/>
</dbReference>
<dbReference type="AlphaFoldDB" id="W2KXY3"/>
<organism evidence="2">
    <name type="scientific">Phytophthora nicotianae</name>
    <name type="common">Potato buckeye rot agent</name>
    <name type="synonym">Phytophthora parasitica</name>
    <dbReference type="NCBI Taxonomy" id="4792"/>
    <lineage>
        <taxon>Eukaryota</taxon>
        <taxon>Sar</taxon>
        <taxon>Stramenopiles</taxon>
        <taxon>Oomycota</taxon>
        <taxon>Peronosporomycetes</taxon>
        <taxon>Peronosporales</taxon>
        <taxon>Peronosporaceae</taxon>
        <taxon>Phytophthora</taxon>
    </lineage>
</organism>
<proteinExistence type="predicted"/>
<accession>W2KXY3</accession>
<evidence type="ECO:0000313" key="2">
    <source>
        <dbReference type="EMBL" id="ETL89982.1"/>
    </source>
</evidence>
<feature type="region of interest" description="Disordered" evidence="1">
    <location>
        <begin position="82"/>
        <end position="107"/>
    </location>
</feature>
<reference evidence="2" key="1">
    <citation type="submission" date="2013-11" db="EMBL/GenBank/DDBJ databases">
        <title>The Genome Sequence of Phytophthora parasitica CHvinca01.</title>
        <authorList>
            <consortium name="The Broad Institute Genomics Platform"/>
            <person name="Russ C."/>
            <person name="Tyler B."/>
            <person name="Panabieres F."/>
            <person name="Shan W."/>
            <person name="Tripathy S."/>
            <person name="Grunwald N."/>
            <person name="Machado M."/>
            <person name="Johnson C.S."/>
            <person name="Arredondo F."/>
            <person name="Hong C."/>
            <person name="Coffey M."/>
            <person name="Young S.K."/>
            <person name="Zeng Q."/>
            <person name="Gargeya S."/>
            <person name="Fitzgerald M."/>
            <person name="Abouelleil A."/>
            <person name="Alvarado L."/>
            <person name="Chapman S.B."/>
            <person name="Gainer-Dewar J."/>
            <person name="Goldberg J."/>
            <person name="Griggs A."/>
            <person name="Gujja S."/>
            <person name="Hansen M."/>
            <person name="Howarth C."/>
            <person name="Imamovic A."/>
            <person name="Ireland A."/>
            <person name="Larimer J."/>
            <person name="McCowan C."/>
            <person name="Murphy C."/>
            <person name="Pearson M."/>
            <person name="Poon T.W."/>
            <person name="Priest M."/>
            <person name="Roberts A."/>
            <person name="Saif S."/>
            <person name="Shea T."/>
            <person name="Sykes S."/>
            <person name="Wortman J."/>
            <person name="Nusbaum C."/>
            <person name="Birren B."/>
        </authorList>
    </citation>
    <scope>NUCLEOTIDE SEQUENCE [LARGE SCALE GENOMIC DNA]</scope>
    <source>
        <strain evidence="2">CHvinca01</strain>
    </source>
</reference>
<name>W2KXY3_PHYNI</name>